<accession>A0A913HJ90</accession>
<feature type="compositionally biased region" description="Low complexity" evidence="1">
    <location>
        <begin position="311"/>
        <end position="325"/>
    </location>
</feature>
<evidence type="ECO:0000256" key="1">
    <source>
        <dbReference type="SAM" id="MobiDB-lite"/>
    </source>
</evidence>
<keyword evidence="2" id="KW-0732">Signal</keyword>
<reference evidence="3" key="1">
    <citation type="submission" date="2022-10" db="UniProtKB">
        <authorList>
            <consortium name="WormBaseParasite"/>
        </authorList>
    </citation>
    <scope>IDENTIFICATION</scope>
</reference>
<organism evidence="3">
    <name type="scientific">Strongyloides stercoralis</name>
    <name type="common">Threadworm</name>
    <dbReference type="NCBI Taxonomy" id="6248"/>
    <lineage>
        <taxon>Eukaryota</taxon>
        <taxon>Metazoa</taxon>
        <taxon>Ecdysozoa</taxon>
        <taxon>Nematoda</taxon>
        <taxon>Chromadorea</taxon>
        <taxon>Rhabditida</taxon>
        <taxon>Tylenchina</taxon>
        <taxon>Panagrolaimomorpha</taxon>
        <taxon>Strongyloidoidea</taxon>
        <taxon>Strongyloididae</taxon>
        <taxon>Strongyloides</taxon>
    </lineage>
</organism>
<feature type="compositionally biased region" description="Basic residues" evidence="1">
    <location>
        <begin position="520"/>
        <end position="531"/>
    </location>
</feature>
<dbReference type="WBParaSite" id="SSTP_0000306900.1">
    <property type="protein sequence ID" value="SSTP_0000306900.1"/>
    <property type="gene ID" value="SSTP_0000306900"/>
</dbReference>
<evidence type="ECO:0000256" key="2">
    <source>
        <dbReference type="SAM" id="SignalP"/>
    </source>
</evidence>
<feature type="chain" id="PRO_5038102897" evidence="2">
    <location>
        <begin position="23"/>
        <end position="549"/>
    </location>
</feature>
<feature type="signal peptide" evidence="2">
    <location>
        <begin position="1"/>
        <end position="22"/>
    </location>
</feature>
<feature type="region of interest" description="Disordered" evidence="1">
    <location>
        <begin position="73"/>
        <end position="155"/>
    </location>
</feature>
<evidence type="ECO:0000313" key="3">
    <source>
        <dbReference type="WBParaSite" id="SSTP_0000306900.1"/>
    </source>
</evidence>
<sequence length="549" mass="57951">MIVFEVFCQVLLFYNLFSICVSHSINNKITNFLENIISKNEELYRYKRQKMAKHKENSQNDVLKQQNYDYNNQGGGPMGHKNFGNSNGSHKNSHKNQPNNSMQNHDVTNYYDYAGGHGQMPPGKGPGNKMSSMSGSNGGGDMQYSNYQPQGGMPMNSKNMGGSMGDSMGGNMNGGGMGGNMGGNMMGNYGGNGMGPGSYGQYNGGAGGMGHGSSAGMGLLSNLGGSLMSNMMMGGGMMGGGMMGGGMMGGGLNQYGGGMNMANQGGMGGNGLQNNDFDDDHNGINNRQGGPNAGQPGNKDMDNRVPGATEGKGNMGPNGPQNNMNGQGGNGANPNSKWGTVRNKLGEVNNMGGGGNLGLGDNKIPEGPPNGGGGSMNPQGNGNMGPGANQKPGQRRRFLGIPFGRRNNIESGGSMDSGLSQRPQQGRRRWFPWGRGSKGIPSGQPGPGAPPNPGQGPGNRPWYRRFWGRGNGQMPNGPNAGPPNGQPNRRRWGLFRRGNGNEQYPDQRRRSRERGSMFSRRSKTPTVKKKGSATAGLFKKALGFFRFRG</sequence>
<feature type="region of interest" description="Disordered" evidence="1">
    <location>
        <begin position="272"/>
        <end position="533"/>
    </location>
</feature>
<feature type="compositionally biased region" description="Polar residues" evidence="1">
    <location>
        <begin position="97"/>
        <end position="107"/>
    </location>
</feature>
<dbReference type="AlphaFoldDB" id="A0A913HJ90"/>
<name>A0A913HJ90_STRER</name>
<protein>
    <submittedName>
        <fullName evidence="3">Rhoptry neck protein 2</fullName>
    </submittedName>
</protein>
<proteinExistence type="predicted"/>
<feature type="compositionally biased region" description="Low complexity" evidence="1">
    <location>
        <begin position="81"/>
        <end position="90"/>
    </location>
</feature>